<feature type="transmembrane region" description="Helical" evidence="3">
    <location>
        <begin position="768"/>
        <end position="790"/>
    </location>
</feature>
<dbReference type="InterPro" id="IPR013783">
    <property type="entry name" value="Ig-like_fold"/>
</dbReference>
<keyword evidence="3" id="KW-0472">Membrane</keyword>
<name>A0ABS9KWK3_9BACT</name>
<evidence type="ECO:0000256" key="1">
    <source>
        <dbReference type="ARBA" id="ARBA00022553"/>
    </source>
</evidence>
<keyword evidence="3" id="KW-1133">Transmembrane helix</keyword>
<protein>
    <recommendedName>
        <fullName evidence="4">HTH luxR-type domain-containing protein</fullName>
    </recommendedName>
</protein>
<keyword evidence="2" id="KW-0175">Coiled coil</keyword>
<organism evidence="5 6">
    <name type="scientific">Terrimonas ginsenosidimutans</name>
    <dbReference type="NCBI Taxonomy" id="2908004"/>
    <lineage>
        <taxon>Bacteria</taxon>
        <taxon>Pseudomonadati</taxon>
        <taxon>Bacteroidota</taxon>
        <taxon>Chitinophagia</taxon>
        <taxon>Chitinophagales</taxon>
        <taxon>Chitinophagaceae</taxon>
        <taxon>Terrimonas</taxon>
    </lineage>
</organism>
<feature type="coiled-coil region" evidence="2">
    <location>
        <begin position="860"/>
        <end position="887"/>
    </location>
</feature>
<dbReference type="RefSeq" id="WP_237875243.1">
    <property type="nucleotide sequence ID" value="NZ_JAKLTR010000015.1"/>
</dbReference>
<evidence type="ECO:0000313" key="6">
    <source>
        <dbReference type="Proteomes" id="UP001165367"/>
    </source>
</evidence>
<gene>
    <name evidence="5" type="ORF">LZZ85_20575</name>
</gene>
<dbReference type="InterPro" id="IPR036388">
    <property type="entry name" value="WH-like_DNA-bd_sf"/>
</dbReference>
<dbReference type="Gene3D" id="2.60.40.10">
    <property type="entry name" value="Immunoglobulins"/>
    <property type="match status" value="1"/>
</dbReference>
<accession>A0ABS9KWK3</accession>
<dbReference type="Proteomes" id="UP001165367">
    <property type="component" value="Unassembled WGS sequence"/>
</dbReference>
<dbReference type="InterPro" id="IPR015943">
    <property type="entry name" value="WD40/YVTN_repeat-like_dom_sf"/>
</dbReference>
<dbReference type="InterPro" id="IPR000792">
    <property type="entry name" value="Tscrpt_reg_LuxR_C"/>
</dbReference>
<dbReference type="InterPro" id="IPR016032">
    <property type="entry name" value="Sig_transdc_resp-reg_C-effctor"/>
</dbReference>
<proteinExistence type="predicted"/>
<keyword evidence="6" id="KW-1185">Reference proteome</keyword>
<evidence type="ECO:0000313" key="5">
    <source>
        <dbReference type="EMBL" id="MCG2616706.1"/>
    </source>
</evidence>
<dbReference type="SUPFAM" id="SSF46894">
    <property type="entry name" value="C-terminal effector domain of the bipartite response regulators"/>
    <property type="match status" value="1"/>
</dbReference>
<dbReference type="SMART" id="SM00421">
    <property type="entry name" value="HTH_LUXR"/>
    <property type="match status" value="1"/>
</dbReference>
<dbReference type="PANTHER" id="PTHR43547:SF2">
    <property type="entry name" value="HYBRID SIGNAL TRANSDUCTION HISTIDINE KINASE C"/>
    <property type="match status" value="1"/>
</dbReference>
<dbReference type="InterPro" id="IPR011123">
    <property type="entry name" value="Y_Y_Y"/>
</dbReference>
<sequence length="999" mass="114694">MRRLFFLNDMFYERMKQRLLSKAILLLLLLNIAVCASSQNTVLVPEIINFTKNTYDAGTQNRVMAQGSNGLMYFANNDGLLVYDGTYWKLYSLPNRSMVRAVLVDGDRIYVGGQQEIGYFYFDGKGSMAYRSLKGLIPPGEDDFTDVWHVVKYENDIFFRSSKRIFRYTNNKIFAFKSIDWRFLGTSRGVLLAQQYENGLMMFAGGQWRPYKTDYDFSRNKMIIRSVSDYGSDKTMVATVRTGIYLMDANSFSKFDHPSVTKMSSDLIHTSAAIDTGRTIIGTKLGGYYIIDSKGNILQQITKKEGLQTNTINNAFVDREQNIWLGLENGIDLIINNSAINHLNPNYENKSPGYSAMVFDGRLFVGTNVGLYSMPLSPAAGSGMMKGDFSLVRNSNGIVWGLSVVNGQLLMGKNDGCFRVINNECIPIDTTTGFWSFHPVGEKQPSPRMIGSTYSGINLYDYSNGRFSSTFKQTLFESAKYTVTIGDEIWVVHPYLGLYKINLTDTGGITNTPYKDVDHILSDGHNHLFKVRNKMTLLTRKGVYEYDIRTKKFSVSSFFNQFFPSAYVSYLREDASGNIWFIQDKRPGVIDMSQPAKPTIVYFPELNNHVLGNDEEFIYPINKNNILVSGYIGLYHIDYERYTNSHKQLRVLLRGVTSSFQKDSVLFGGYQMDCDTQNTAQAYTLARELSYKWNSVHFDFSAPFYGGTVEYSYRLAGYEEEFSPWSRKTERSYTNLPPGDYVFEVKAKSSWVPESAMNRFSFTVSPPWYRTVLAYLLYALLIIAAIYWFYKRQQRKYIAQAAARQKAQQQEFKESQQRLKDKHQHELDMNEKEIIRLKNIKLEAEIEHNHAELASNTMSLLQKKELLNRIKDEIIKVQSEADHDKKEKNVRRIIKVINDQLEMDDDWERFTVYFDRVNNDFLKILKEKFPSLTPADLKLCAYLRLSLSTKEIADLLNLSVRGVESSRYRLRKKLELPNEVSLLEYLEKVGGNSSGGDPA</sequence>
<evidence type="ECO:0000259" key="4">
    <source>
        <dbReference type="SMART" id="SM00421"/>
    </source>
</evidence>
<comment type="caution">
    <text evidence="5">The sequence shown here is derived from an EMBL/GenBank/DDBJ whole genome shotgun (WGS) entry which is preliminary data.</text>
</comment>
<dbReference type="EMBL" id="JAKLTR010000015">
    <property type="protein sequence ID" value="MCG2616706.1"/>
    <property type="molecule type" value="Genomic_DNA"/>
</dbReference>
<dbReference type="PANTHER" id="PTHR43547">
    <property type="entry name" value="TWO-COMPONENT HISTIDINE KINASE"/>
    <property type="match status" value="1"/>
</dbReference>
<reference evidence="5" key="1">
    <citation type="submission" date="2022-01" db="EMBL/GenBank/DDBJ databases">
        <authorList>
            <person name="Jo J.-H."/>
            <person name="Im W.-T."/>
        </authorList>
    </citation>
    <scope>NUCLEOTIDE SEQUENCE</scope>
    <source>
        <strain evidence="5">NA20</strain>
    </source>
</reference>
<keyword evidence="1" id="KW-0597">Phosphoprotein</keyword>
<keyword evidence="3" id="KW-0812">Transmembrane</keyword>
<evidence type="ECO:0000256" key="3">
    <source>
        <dbReference type="SAM" id="Phobius"/>
    </source>
</evidence>
<dbReference type="Gene3D" id="1.10.10.10">
    <property type="entry name" value="Winged helix-like DNA-binding domain superfamily/Winged helix DNA-binding domain"/>
    <property type="match status" value="1"/>
</dbReference>
<evidence type="ECO:0000256" key="2">
    <source>
        <dbReference type="SAM" id="Coils"/>
    </source>
</evidence>
<feature type="coiled-coil region" evidence="2">
    <location>
        <begin position="798"/>
        <end position="833"/>
    </location>
</feature>
<feature type="domain" description="HTH luxR-type" evidence="4">
    <location>
        <begin position="929"/>
        <end position="986"/>
    </location>
</feature>
<dbReference type="Pfam" id="PF07495">
    <property type="entry name" value="Y_Y_Y"/>
    <property type="match status" value="1"/>
</dbReference>
<dbReference type="Gene3D" id="2.130.10.10">
    <property type="entry name" value="YVTN repeat-like/Quinoprotein amine dehydrogenase"/>
    <property type="match status" value="3"/>
</dbReference>